<evidence type="ECO:0000256" key="6">
    <source>
        <dbReference type="SAM" id="MobiDB-lite"/>
    </source>
</evidence>
<reference evidence="8" key="2">
    <citation type="journal article" date="2013" name="G3 (Bethesda)">
        <title>Genomes of Ashbya fungi isolated from insects reveal four mating-type loci, numerous translocations, lack of transposons, and distinct gene duplications.</title>
        <authorList>
            <person name="Dietrich F.S."/>
            <person name="Voegeli S."/>
            <person name="Kuo S."/>
            <person name="Philippsen P."/>
        </authorList>
    </citation>
    <scope>GENOME REANNOTATION</scope>
    <source>
        <strain evidence="8">ATCC 10895 / CBS 109.51 / FGSC 9923 / NRRL Y-1056</strain>
    </source>
</reference>
<dbReference type="GO" id="GO:0006741">
    <property type="term" value="P:NADP+ biosynthetic process"/>
    <property type="evidence" value="ECO:0000318"/>
    <property type="project" value="GO_Central"/>
</dbReference>
<dbReference type="FunFam" id="3.40.50.10330:FF:000025">
    <property type="entry name" value="NAD+ kinase Utr1"/>
    <property type="match status" value="1"/>
</dbReference>
<dbReference type="Pfam" id="PF20143">
    <property type="entry name" value="NAD_kinase_C"/>
    <property type="match status" value="1"/>
</dbReference>
<feature type="compositionally biased region" description="Basic residues" evidence="6">
    <location>
        <begin position="526"/>
        <end position="542"/>
    </location>
</feature>
<dbReference type="Proteomes" id="UP000000591">
    <property type="component" value="Chromosome VI"/>
</dbReference>
<dbReference type="OrthoDB" id="24581at2759"/>
<keyword evidence="8" id="KW-1185">Reference proteome</keyword>
<dbReference type="InParanoid" id="Q753F3"/>
<feature type="region of interest" description="Disordered" evidence="6">
    <location>
        <begin position="476"/>
        <end position="542"/>
    </location>
</feature>
<dbReference type="AlphaFoldDB" id="Q753F3"/>
<dbReference type="InterPro" id="IPR017437">
    <property type="entry name" value="ATP-NAD_kinase_PpnK-typ_C"/>
</dbReference>
<dbReference type="Gene3D" id="2.60.200.30">
    <property type="entry name" value="Probable inorganic polyphosphate/atp-NAD kinase, domain 2"/>
    <property type="match status" value="1"/>
</dbReference>
<dbReference type="HOGENOM" id="CLU_008831_1_3_1"/>
<keyword evidence="5" id="KW-0520">NAD</keyword>
<evidence type="ECO:0000256" key="2">
    <source>
        <dbReference type="ARBA" id="ARBA00022679"/>
    </source>
</evidence>
<dbReference type="eggNOG" id="KOG2178">
    <property type="taxonomic scope" value="Eukaryota"/>
</dbReference>
<sequence length="542" mass="60422">MVKRKQRAPVTRASTTEKRPLNHPDWVLVASEDTMGHISDDDSKASSVNLALIDDSEQDIVSVTDEPKLVEMAAEVGAAAADTIAAAKDSQRSEDSLKPLPHQDCMRKVKSYAQLSSTAHGVRMLCKNISNTRVSIQVESLMIVTKKHDRSLIYLTREMVEWLLVNFPSTDVYVNESLKGSKRFNEKELIKDSKCAKSSIKYWTPELVSERGDLFDMIITLGGDGTVLYVSSIFQQDVPPVMSFALGSLGFLTVFKYENFREDLSKALQSKIRTNMRMRLCCKVYRRLPCSSSKGNKKKYEYVETHHILNELTIDRGPSPFLSMLELYGDHSLLTVAQADGLIIATPTGSTAYSLSAGGSLVYPSVNAICVTPVCPHTLSFRPIILPDSMRLRIKVPKRSRGTAWAAFDGKSRVELQKGDYISVTASPYSFPTLEHSPTDFIDSIRRTLNWNSREPQKSYAHMLSQKNQLRYESDACHKTPTSSDSADDKSASDPEEPAPTEQQPADSGSDSSSNTGRDSLVLRRAPNRRRKGRRPACRRPD</sequence>
<reference evidence="7 8" key="1">
    <citation type="journal article" date="2004" name="Science">
        <title>The Ashbya gossypii genome as a tool for mapping the ancient Saccharomyces cerevisiae genome.</title>
        <authorList>
            <person name="Dietrich F.S."/>
            <person name="Voegeli S."/>
            <person name="Brachat S."/>
            <person name="Lerch A."/>
            <person name="Gates K."/>
            <person name="Steiner S."/>
            <person name="Mohr C."/>
            <person name="Pohlmann R."/>
            <person name="Luedi P."/>
            <person name="Choi S."/>
            <person name="Wing R.A."/>
            <person name="Flavier A."/>
            <person name="Gaffney T.D."/>
            <person name="Philippsen P."/>
        </authorList>
    </citation>
    <scope>NUCLEOTIDE SEQUENCE [LARGE SCALE GENOMIC DNA]</scope>
    <source>
        <strain evidence="8">ATCC 10895 / CBS 109.51 / FGSC 9923 / NRRL Y-1056</strain>
    </source>
</reference>
<dbReference type="FunCoup" id="Q753F3">
    <property type="interactions" value="533"/>
</dbReference>
<dbReference type="GO" id="GO:0019674">
    <property type="term" value="P:NAD+ metabolic process"/>
    <property type="evidence" value="ECO:0007669"/>
    <property type="project" value="InterPro"/>
</dbReference>
<dbReference type="HAMAP" id="MF_00361">
    <property type="entry name" value="NAD_kinase"/>
    <property type="match status" value="1"/>
</dbReference>
<evidence type="ECO:0000313" key="7">
    <source>
        <dbReference type="EMBL" id="AAS53732.2"/>
    </source>
</evidence>
<evidence type="ECO:0000313" key="8">
    <source>
        <dbReference type="Proteomes" id="UP000000591"/>
    </source>
</evidence>
<organism evidence="7 8">
    <name type="scientific">Eremothecium gossypii (strain ATCC 10895 / CBS 109.51 / FGSC 9923 / NRRL Y-1056)</name>
    <name type="common">Yeast</name>
    <name type="synonym">Ashbya gossypii</name>
    <dbReference type="NCBI Taxonomy" id="284811"/>
    <lineage>
        <taxon>Eukaryota</taxon>
        <taxon>Fungi</taxon>
        <taxon>Dikarya</taxon>
        <taxon>Ascomycota</taxon>
        <taxon>Saccharomycotina</taxon>
        <taxon>Saccharomycetes</taxon>
        <taxon>Saccharomycetales</taxon>
        <taxon>Saccharomycetaceae</taxon>
        <taxon>Eremothecium</taxon>
    </lineage>
</organism>
<dbReference type="InterPro" id="IPR016064">
    <property type="entry name" value="NAD/diacylglycerol_kinase_sf"/>
</dbReference>
<evidence type="ECO:0000256" key="4">
    <source>
        <dbReference type="ARBA" id="ARBA00022857"/>
    </source>
</evidence>
<gene>
    <name evidence="7" type="ORF">AGOS_AFR361C</name>
</gene>
<dbReference type="InterPro" id="IPR017438">
    <property type="entry name" value="ATP-NAD_kinase_N"/>
</dbReference>
<feature type="region of interest" description="Disordered" evidence="6">
    <location>
        <begin position="1"/>
        <end position="25"/>
    </location>
</feature>
<dbReference type="FunFam" id="2.60.200.30:FF:000005">
    <property type="entry name" value="NAD+ kinase Utr1"/>
    <property type="match status" value="1"/>
</dbReference>
<keyword evidence="3" id="KW-0418">Kinase</keyword>
<dbReference type="SUPFAM" id="SSF111331">
    <property type="entry name" value="NAD kinase/diacylglycerol kinase-like"/>
    <property type="match status" value="1"/>
</dbReference>
<proteinExistence type="inferred from homology"/>
<dbReference type="PANTHER" id="PTHR20275">
    <property type="entry name" value="NAD KINASE"/>
    <property type="match status" value="1"/>
</dbReference>
<dbReference type="RefSeq" id="NP_985908.2">
    <property type="nucleotide sequence ID" value="NM_211263.2"/>
</dbReference>
<dbReference type="STRING" id="284811.Q753F3"/>
<evidence type="ECO:0000256" key="3">
    <source>
        <dbReference type="ARBA" id="ARBA00022777"/>
    </source>
</evidence>
<keyword evidence="2" id="KW-0808">Transferase</keyword>
<evidence type="ECO:0000256" key="1">
    <source>
        <dbReference type="ARBA" id="ARBA00010995"/>
    </source>
</evidence>
<keyword evidence="4" id="KW-0521">NADP</keyword>
<dbReference type="Gene3D" id="3.40.50.10330">
    <property type="entry name" value="Probable inorganic polyphosphate/atp-NAD kinase, domain 1"/>
    <property type="match status" value="1"/>
</dbReference>
<accession>Q753F3</accession>
<dbReference type="GO" id="GO:0003951">
    <property type="term" value="F:NAD+ kinase activity"/>
    <property type="evidence" value="ECO:0000318"/>
    <property type="project" value="GO_Central"/>
</dbReference>
<dbReference type="KEGG" id="ago:AGOS_AFR361C"/>
<dbReference type="OMA" id="MRMRLCC"/>
<dbReference type="Pfam" id="PF01513">
    <property type="entry name" value="NAD_kinase"/>
    <property type="match status" value="1"/>
</dbReference>
<dbReference type="EMBL" id="AE016819">
    <property type="protein sequence ID" value="AAS53732.2"/>
    <property type="molecule type" value="Genomic_DNA"/>
</dbReference>
<dbReference type="PANTHER" id="PTHR20275:SF0">
    <property type="entry name" value="NAD KINASE"/>
    <property type="match status" value="1"/>
</dbReference>
<protein>
    <submittedName>
        <fullName evidence="7">AFR361Cp</fullName>
    </submittedName>
</protein>
<evidence type="ECO:0000256" key="5">
    <source>
        <dbReference type="ARBA" id="ARBA00023027"/>
    </source>
</evidence>
<comment type="similarity">
    <text evidence="1">Belongs to the NAD kinase family.</text>
</comment>
<name>Q753F3_EREGS</name>
<dbReference type="InterPro" id="IPR002504">
    <property type="entry name" value="NADK"/>
</dbReference>
<feature type="compositionally biased region" description="Polar residues" evidence="6">
    <location>
        <begin position="507"/>
        <end position="518"/>
    </location>
</feature>
<dbReference type="GeneID" id="4622178"/>